<dbReference type="AlphaFoldDB" id="A0A3N1HJZ7"/>
<reference evidence="2 3" key="1">
    <citation type="journal article" date="2015" name="Stand. Genomic Sci.">
        <title>Genomic Encyclopedia of Bacterial and Archaeal Type Strains, Phase III: the genomes of soil and plant-associated and newly described type strains.</title>
        <authorList>
            <person name="Whitman W.B."/>
            <person name="Woyke T."/>
            <person name="Klenk H.P."/>
            <person name="Zhou Y."/>
            <person name="Lilburn T.G."/>
            <person name="Beck B.J."/>
            <person name="De Vos P."/>
            <person name="Vandamme P."/>
            <person name="Eisen J.A."/>
            <person name="Garrity G."/>
            <person name="Hugenholtz P."/>
            <person name="Kyrpides N.C."/>
        </authorList>
    </citation>
    <scope>NUCLEOTIDE SEQUENCE [LARGE SCALE GENOMIC DNA]</scope>
    <source>
        <strain evidence="2 3">CECT 7306</strain>
    </source>
</reference>
<keyword evidence="1" id="KW-0472">Membrane</keyword>
<protein>
    <submittedName>
        <fullName evidence="2">Uncharacterized protein</fullName>
    </submittedName>
</protein>
<sequence>MSDDGRPRARALPPRHRLLLAGAAVVAGLLALVTVWTASGRPSVAGAVLVGLGVVTGVAARRDLRRRP</sequence>
<gene>
    <name evidence="2" type="ORF">EDC03_2097</name>
</gene>
<evidence type="ECO:0000313" key="2">
    <source>
        <dbReference type="EMBL" id="ROP42810.1"/>
    </source>
</evidence>
<accession>A0A3N1HJZ7</accession>
<dbReference type="Proteomes" id="UP000276232">
    <property type="component" value="Unassembled WGS sequence"/>
</dbReference>
<comment type="caution">
    <text evidence="2">The sequence shown here is derived from an EMBL/GenBank/DDBJ whole genome shotgun (WGS) entry which is preliminary data.</text>
</comment>
<keyword evidence="3" id="KW-1185">Reference proteome</keyword>
<dbReference type="RefSeq" id="WP_123380201.1">
    <property type="nucleotide sequence ID" value="NZ_RJKN01000005.1"/>
</dbReference>
<organism evidence="2 3">
    <name type="scientific">Pseudokineococcus lusitanus</name>
    <dbReference type="NCBI Taxonomy" id="763993"/>
    <lineage>
        <taxon>Bacteria</taxon>
        <taxon>Bacillati</taxon>
        <taxon>Actinomycetota</taxon>
        <taxon>Actinomycetes</taxon>
        <taxon>Kineosporiales</taxon>
        <taxon>Kineosporiaceae</taxon>
        <taxon>Pseudokineococcus</taxon>
    </lineage>
</organism>
<name>A0A3N1HJZ7_9ACTN</name>
<dbReference type="EMBL" id="RJKN01000005">
    <property type="protein sequence ID" value="ROP42810.1"/>
    <property type="molecule type" value="Genomic_DNA"/>
</dbReference>
<keyword evidence="1" id="KW-1133">Transmembrane helix</keyword>
<keyword evidence="1" id="KW-0812">Transmembrane</keyword>
<feature type="transmembrane region" description="Helical" evidence="1">
    <location>
        <begin position="44"/>
        <end position="60"/>
    </location>
</feature>
<proteinExistence type="predicted"/>
<evidence type="ECO:0000256" key="1">
    <source>
        <dbReference type="SAM" id="Phobius"/>
    </source>
</evidence>
<feature type="transmembrane region" description="Helical" evidence="1">
    <location>
        <begin position="18"/>
        <end position="38"/>
    </location>
</feature>
<dbReference type="InParanoid" id="A0A3N1HJZ7"/>
<evidence type="ECO:0000313" key="3">
    <source>
        <dbReference type="Proteomes" id="UP000276232"/>
    </source>
</evidence>